<evidence type="ECO:0000313" key="3">
    <source>
        <dbReference type="Proteomes" id="UP001196509"/>
    </source>
</evidence>
<dbReference type="AlphaFoldDB" id="A0AAE3D1S6"/>
<gene>
    <name evidence="2" type="ORF">K1W69_13445</name>
</gene>
<accession>A0AAE3D1S6</accession>
<dbReference type="EMBL" id="JAICBX010000002">
    <property type="protein sequence ID" value="MBW8638196.1"/>
    <property type="molecule type" value="Genomic_DNA"/>
</dbReference>
<evidence type="ECO:0000313" key="2">
    <source>
        <dbReference type="EMBL" id="MBW8638196.1"/>
    </source>
</evidence>
<name>A0AAE3D1S6_9HYPH</name>
<dbReference type="InterPro" id="IPR036390">
    <property type="entry name" value="WH_DNA-bd_sf"/>
</dbReference>
<dbReference type="Pfam" id="PF21984">
    <property type="entry name" value="DnaD_N"/>
    <property type="match status" value="1"/>
</dbReference>
<comment type="caution">
    <text evidence="2">The sequence shown here is derived from an EMBL/GenBank/DDBJ whole genome shotgun (WGS) entry which is preliminary data.</text>
</comment>
<proteinExistence type="predicted"/>
<feature type="domain" description="DnaD N-terminal" evidence="1">
    <location>
        <begin position="36"/>
        <end position="123"/>
    </location>
</feature>
<dbReference type="Proteomes" id="UP001196509">
    <property type="component" value="Unassembled WGS sequence"/>
</dbReference>
<dbReference type="SUPFAM" id="SSF46785">
    <property type="entry name" value="Winged helix' DNA-binding domain"/>
    <property type="match status" value="1"/>
</dbReference>
<protein>
    <submittedName>
        <fullName evidence="2">Helix-turn-helix domain-containing protein</fullName>
    </submittedName>
</protein>
<keyword evidence="3" id="KW-1185">Reference proteome</keyword>
<dbReference type="InterPro" id="IPR053843">
    <property type="entry name" value="DnaD_N"/>
</dbReference>
<reference evidence="2" key="1">
    <citation type="submission" date="2021-08" db="EMBL/GenBank/DDBJ databases">
        <title>Hoeflea bacterium WL0058 sp. nov., isolated from the sediment.</title>
        <authorList>
            <person name="Wang L."/>
            <person name="Zhang D."/>
        </authorList>
    </citation>
    <scope>NUCLEOTIDE SEQUENCE</scope>
    <source>
        <strain evidence="2">WL0058</strain>
    </source>
</reference>
<sequence>MMFETTEQIANRDPDLAGRTAVDLWGPAAEFGFQIVPDILLLEQRQLGISSEELNALLNLNAHRWRRKDPVFPGTSTIAERMGVSVRTVQRLIRSLEKKSLVVRKKTADGHMYFELDLLNQKLEPFVSDRIKKGKKRMEK</sequence>
<dbReference type="Gene3D" id="1.10.10.10">
    <property type="entry name" value="Winged helix-like DNA-binding domain superfamily/Winged helix DNA-binding domain"/>
    <property type="match status" value="1"/>
</dbReference>
<organism evidence="2 3">
    <name type="scientific">Flavimaribacter sediminis</name>
    <dbReference type="NCBI Taxonomy" id="2865987"/>
    <lineage>
        <taxon>Bacteria</taxon>
        <taxon>Pseudomonadati</taxon>
        <taxon>Pseudomonadota</taxon>
        <taxon>Alphaproteobacteria</taxon>
        <taxon>Hyphomicrobiales</taxon>
        <taxon>Rhizobiaceae</taxon>
        <taxon>Flavimaribacter</taxon>
    </lineage>
</organism>
<evidence type="ECO:0000259" key="1">
    <source>
        <dbReference type="Pfam" id="PF21984"/>
    </source>
</evidence>
<dbReference type="InterPro" id="IPR036388">
    <property type="entry name" value="WH-like_DNA-bd_sf"/>
</dbReference>